<accession>A0A383BPL8</accession>
<evidence type="ECO:0008006" key="2">
    <source>
        <dbReference type="Google" id="ProtNLM"/>
    </source>
</evidence>
<sequence>EEALHLSPESARLCGEFDLNPFGVISSGALLVGCPESASAAIIDALSQAGIRTDAVAAVRPVEFGLKLRRGRNLVPLPRFAVDEITRLFAS</sequence>
<dbReference type="InterPro" id="IPR036676">
    <property type="entry name" value="PurM-like_C_sf"/>
</dbReference>
<dbReference type="Gene3D" id="3.90.650.10">
    <property type="entry name" value="PurM-like C-terminal domain"/>
    <property type="match status" value="1"/>
</dbReference>
<organism evidence="1">
    <name type="scientific">marine metagenome</name>
    <dbReference type="NCBI Taxonomy" id="408172"/>
    <lineage>
        <taxon>unclassified sequences</taxon>
        <taxon>metagenomes</taxon>
        <taxon>ecological metagenomes</taxon>
    </lineage>
</organism>
<reference evidence="1" key="1">
    <citation type="submission" date="2018-05" db="EMBL/GenBank/DDBJ databases">
        <authorList>
            <person name="Lanie J.A."/>
            <person name="Ng W.-L."/>
            <person name="Kazmierczak K.M."/>
            <person name="Andrzejewski T.M."/>
            <person name="Davidsen T.M."/>
            <person name="Wayne K.J."/>
            <person name="Tettelin H."/>
            <person name="Glass J.I."/>
            <person name="Rusch D."/>
            <person name="Podicherti R."/>
            <person name="Tsui H.-C.T."/>
            <person name="Winkler M.E."/>
        </authorList>
    </citation>
    <scope>NUCLEOTIDE SEQUENCE</scope>
</reference>
<dbReference type="AlphaFoldDB" id="A0A383BPL8"/>
<gene>
    <name evidence="1" type="ORF">METZ01_LOCUS474644</name>
</gene>
<dbReference type="EMBL" id="UINC01202131">
    <property type="protein sequence ID" value="SVE21790.1"/>
    <property type="molecule type" value="Genomic_DNA"/>
</dbReference>
<feature type="non-terminal residue" evidence="1">
    <location>
        <position position="1"/>
    </location>
</feature>
<proteinExistence type="predicted"/>
<protein>
    <recommendedName>
        <fullName evidence="2">PurM-like C-terminal domain-containing protein</fullName>
    </recommendedName>
</protein>
<evidence type="ECO:0000313" key="1">
    <source>
        <dbReference type="EMBL" id="SVE21790.1"/>
    </source>
</evidence>
<name>A0A383BPL8_9ZZZZ</name>
<dbReference type="SUPFAM" id="SSF56042">
    <property type="entry name" value="PurM C-terminal domain-like"/>
    <property type="match status" value="1"/>
</dbReference>